<name>A0A084VCK5_ANOSI</name>
<organism evidence="1">
    <name type="scientific">Anopheles sinensis</name>
    <name type="common">Mosquito</name>
    <dbReference type="NCBI Taxonomy" id="74873"/>
    <lineage>
        <taxon>Eukaryota</taxon>
        <taxon>Metazoa</taxon>
        <taxon>Ecdysozoa</taxon>
        <taxon>Arthropoda</taxon>
        <taxon>Hexapoda</taxon>
        <taxon>Insecta</taxon>
        <taxon>Pterygota</taxon>
        <taxon>Neoptera</taxon>
        <taxon>Endopterygota</taxon>
        <taxon>Diptera</taxon>
        <taxon>Nematocera</taxon>
        <taxon>Culicoidea</taxon>
        <taxon>Culicidae</taxon>
        <taxon>Anophelinae</taxon>
        <taxon>Anopheles</taxon>
    </lineage>
</organism>
<sequence>MPEVNRDKLLPEDKPSLPLLRPFRSRICVRIRLPYPGDCGRGGQLTETFPSMSSPMFQKPHRNGRKLASFESDLIATHTCRR</sequence>
<protein>
    <submittedName>
        <fullName evidence="1 2">FAD-binding protein</fullName>
    </submittedName>
</protein>
<dbReference type="EnsemblMetazoa" id="ASIC002596-RA">
    <property type="protein sequence ID" value="ASIC002596-PA"/>
    <property type="gene ID" value="ASIC002596"/>
</dbReference>
<evidence type="ECO:0000313" key="1">
    <source>
        <dbReference type="EMBL" id="KFB35699.1"/>
    </source>
</evidence>
<gene>
    <name evidence="1" type="ORF">ZHAS_00002596</name>
</gene>
<reference evidence="1 3" key="1">
    <citation type="journal article" date="2014" name="BMC Genomics">
        <title>Genome sequence of Anopheles sinensis provides insight into genetics basis of mosquito competence for malaria parasites.</title>
        <authorList>
            <person name="Zhou D."/>
            <person name="Zhang D."/>
            <person name="Ding G."/>
            <person name="Shi L."/>
            <person name="Hou Q."/>
            <person name="Ye Y."/>
            <person name="Xu Y."/>
            <person name="Zhou H."/>
            <person name="Xiong C."/>
            <person name="Li S."/>
            <person name="Yu J."/>
            <person name="Hong S."/>
            <person name="Yu X."/>
            <person name="Zou P."/>
            <person name="Chen C."/>
            <person name="Chang X."/>
            <person name="Wang W."/>
            <person name="Lv Y."/>
            <person name="Sun Y."/>
            <person name="Ma L."/>
            <person name="Shen B."/>
            <person name="Zhu C."/>
        </authorList>
    </citation>
    <scope>NUCLEOTIDE SEQUENCE [LARGE SCALE GENOMIC DNA]</scope>
</reference>
<dbReference type="AlphaFoldDB" id="A0A084VCK5"/>
<evidence type="ECO:0000313" key="3">
    <source>
        <dbReference type="Proteomes" id="UP000030765"/>
    </source>
</evidence>
<proteinExistence type="predicted"/>
<dbReference type="VEuPathDB" id="VectorBase:ASIC002596"/>
<keyword evidence="3" id="KW-1185">Reference proteome</keyword>
<dbReference type="EMBL" id="KE524615">
    <property type="protein sequence ID" value="KFB35699.1"/>
    <property type="molecule type" value="Genomic_DNA"/>
</dbReference>
<dbReference type="EMBL" id="ATLV01010807">
    <property type="status" value="NOT_ANNOTATED_CDS"/>
    <property type="molecule type" value="Genomic_DNA"/>
</dbReference>
<reference evidence="2" key="2">
    <citation type="submission" date="2020-05" db="UniProtKB">
        <authorList>
            <consortium name="EnsemblMetazoa"/>
        </authorList>
    </citation>
    <scope>IDENTIFICATION</scope>
</reference>
<accession>A0A084VCK5</accession>
<dbReference type="Proteomes" id="UP000030765">
    <property type="component" value="Unassembled WGS sequence"/>
</dbReference>
<evidence type="ECO:0000313" key="2">
    <source>
        <dbReference type="EnsemblMetazoa" id="ASIC002596-PA"/>
    </source>
</evidence>